<sequence length="81" mass="8720">MEYVVGVISKAQAQLESAQVQLSLSRDLYGSAWLKKLEPIFVVVQFIADSALLIQAELELCSGSARASSCGTLTTSKPFIL</sequence>
<dbReference type="AlphaFoldDB" id="A0A015INM5"/>
<name>A0A015INM5_RHIIW</name>
<reference evidence="1 2" key="1">
    <citation type="submission" date="2014-02" db="EMBL/GenBank/DDBJ databases">
        <title>Single nucleus genome sequencing reveals high similarity among nuclei of an endomycorrhizal fungus.</title>
        <authorList>
            <person name="Lin K."/>
            <person name="Geurts R."/>
            <person name="Zhang Z."/>
            <person name="Limpens E."/>
            <person name="Saunders D.G."/>
            <person name="Mu D."/>
            <person name="Pang E."/>
            <person name="Cao H."/>
            <person name="Cha H."/>
            <person name="Lin T."/>
            <person name="Zhou Q."/>
            <person name="Shang Y."/>
            <person name="Li Y."/>
            <person name="Ivanov S."/>
            <person name="Sharma T."/>
            <person name="Velzen R.V."/>
            <person name="Ruijter N.D."/>
            <person name="Aanen D.K."/>
            <person name="Win J."/>
            <person name="Kamoun S."/>
            <person name="Bisseling T."/>
            <person name="Huang S."/>
        </authorList>
    </citation>
    <scope>NUCLEOTIDE SEQUENCE [LARGE SCALE GENOMIC DNA]</scope>
    <source>
        <strain evidence="2">DAOM197198w</strain>
    </source>
</reference>
<evidence type="ECO:0000313" key="2">
    <source>
        <dbReference type="Proteomes" id="UP000022910"/>
    </source>
</evidence>
<organism evidence="1 2">
    <name type="scientific">Rhizophagus irregularis (strain DAOM 197198w)</name>
    <name type="common">Glomus intraradices</name>
    <dbReference type="NCBI Taxonomy" id="1432141"/>
    <lineage>
        <taxon>Eukaryota</taxon>
        <taxon>Fungi</taxon>
        <taxon>Fungi incertae sedis</taxon>
        <taxon>Mucoromycota</taxon>
        <taxon>Glomeromycotina</taxon>
        <taxon>Glomeromycetes</taxon>
        <taxon>Glomerales</taxon>
        <taxon>Glomeraceae</taxon>
        <taxon>Rhizophagus</taxon>
    </lineage>
</organism>
<accession>A0A015INM5</accession>
<dbReference type="EMBL" id="JEMT01027940">
    <property type="protein sequence ID" value="EXX55840.1"/>
    <property type="molecule type" value="Genomic_DNA"/>
</dbReference>
<dbReference type="HOGENOM" id="CLU_2689059_0_0_1"/>
<proteinExistence type="predicted"/>
<keyword evidence="2" id="KW-1185">Reference proteome</keyword>
<evidence type="ECO:0000313" key="1">
    <source>
        <dbReference type="EMBL" id="EXX55840.1"/>
    </source>
</evidence>
<protein>
    <submittedName>
        <fullName evidence="1">Uncharacterized protein</fullName>
    </submittedName>
</protein>
<comment type="caution">
    <text evidence="1">The sequence shown here is derived from an EMBL/GenBank/DDBJ whole genome shotgun (WGS) entry which is preliminary data.</text>
</comment>
<dbReference type="Proteomes" id="UP000022910">
    <property type="component" value="Unassembled WGS sequence"/>
</dbReference>
<gene>
    <name evidence="1" type="ORF">RirG_221680</name>
</gene>